<proteinExistence type="predicted"/>
<sequence>MVHILAIMPVFPQTLNGHDSCLSVKSGDVNGGFFSTEMHSCLIPKKEKFLYKILDIQVWHQEITPSLVLTMSFMCTVPFHICSKQCICN</sequence>
<evidence type="ECO:0000313" key="1">
    <source>
        <dbReference type="EMBL" id="MOY35605.1"/>
    </source>
</evidence>
<protein>
    <submittedName>
        <fullName evidence="1">Putative secreted protein</fullName>
    </submittedName>
</protein>
<accession>A0A4D5REU7</accession>
<name>A0A4D5REU7_IXOSC</name>
<dbReference type="EMBL" id="GHJT01001634">
    <property type="protein sequence ID" value="MOY35605.1"/>
    <property type="molecule type" value="Transcribed_RNA"/>
</dbReference>
<dbReference type="AlphaFoldDB" id="A0A4D5REU7"/>
<reference evidence="1" key="1">
    <citation type="submission" date="2019-04" db="EMBL/GenBank/DDBJ databases">
        <title>An insight into the mialome of Ixodes scapularis.</title>
        <authorList>
            <person name="Ribeiro J.M."/>
            <person name="Mather T.N."/>
            <person name="Karim S."/>
        </authorList>
    </citation>
    <scope>NUCLEOTIDE SEQUENCE</scope>
</reference>
<organism evidence="1">
    <name type="scientific">Ixodes scapularis</name>
    <name type="common">Black-legged tick</name>
    <name type="synonym">Deer tick</name>
    <dbReference type="NCBI Taxonomy" id="6945"/>
    <lineage>
        <taxon>Eukaryota</taxon>
        <taxon>Metazoa</taxon>
        <taxon>Ecdysozoa</taxon>
        <taxon>Arthropoda</taxon>
        <taxon>Chelicerata</taxon>
        <taxon>Arachnida</taxon>
        <taxon>Acari</taxon>
        <taxon>Parasitiformes</taxon>
        <taxon>Ixodida</taxon>
        <taxon>Ixodoidea</taxon>
        <taxon>Ixodidae</taxon>
        <taxon>Ixodinae</taxon>
        <taxon>Ixodes</taxon>
    </lineage>
</organism>